<comment type="function">
    <text evidence="17">Bifunctional enzyme that catalyzes the epimerization of the S- and R-forms of NAD(P)HX and the dehydration of the S-form of NAD(P)HX at the expense of ADP, which is converted to AMP. This allows the repair of both epimers of NAD(P)HX, a damaged form of NAD(P)H that is a result of enzymatic or heat-dependent hydration.</text>
</comment>
<proteinExistence type="inferred from homology"/>
<comment type="similarity">
    <text evidence="5">In the C-terminal section; belongs to the NnrD/CARKD family.</text>
</comment>
<evidence type="ECO:0000256" key="13">
    <source>
        <dbReference type="ARBA" id="ARBA00023027"/>
    </source>
</evidence>
<accession>A0A6J6AAZ7</accession>
<dbReference type="Pfam" id="PF03853">
    <property type="entry name" value="YjeF_N"/>
    <property type="match status" value="2"/>
</dbReference>
<dbReference type="Pfam" id="PF01256">
    <property type="entry name" value="Carb_kinase"/>
    <property type="match status" value="1"/>
</dbReference>
<dbReference type="GO" id="GO:0052856">
    <property type="term" value="F:NAD(P)HX epimerase activity"/>
    <property type="evidence" value="ECO:0007669"/>
    <property type="project" value="UniProtKB-EC"/>
</dbReference>
<comment type="similarity">
    <text evidence="4">In the N-terminal section; belongs to the NnrE/AIBP family.</text>
</comment>
<organism evidence="23">
    <name type="scientific">freshwater metagenome</name>
    <dbReference type="NCBI Taxonomy" id="449393"/>
    <lineage>
        <taxon>unclassified sequences</taxon>
        <taxon>metagenomes</taxon>
        <taxon>ecological metagenomes</taxon>
    </lineage>
</organism>
<evidence type="ECO:0000313" key="23">
    <source>
        <dbReference type="EMBL" id="CAB4365350.1"/>
    </source>
</evidence>
<dbReference type="PANTHER" id="PTHR12592:SF0">
    <property type="entry name" value="ATP-DEPENDENT (S)-NAD(P)H-HYDRATE DEHYDRATASE"/>
    <property type="match status" value="1"/>
</dbReference>
<evidence type="ECO:0000256" key="16">
    <source>
        <dbReference type="ARBA" id="ARBA00023268"/>
    </source>
</evidence>
<dbReference type="GO" id="GO:0110051">
    <property type="term" value="P:metabolite repair"/>
    <property type="evidence" value="ECO:0007669"/>
    <property type="project" value="TreeGrafter"/>
</dbReference>
<evidence type="ECO:0000256" key="15">
    <source>
        <dbReference type="ARBA" id="ARBA00023239"/>
    </source>
</evidence>
<dbReference type="EMBL" id="CAFBOL010000066">
    <property type="protein sequence ID" value="CAB5001126.1"/>
    <property type="molecule type" value="Genomic_DNA"/>
</dbReference>
<comment type="catalytic activity">
    <reaction evidence="2">
        <text>(6R)-NADPHX = (6S)-NADPHX</text>
        <dbReference type="Rhea" id="RHEA:32227"/>
        <dbReference type="ChEBI" id="CHEBI:64076"/>
        <dbReference type="ChEBI" id="CHEBI:64077"/>
        <dbReference type="EC" id="5.1.99.6"/>
    </reaction>
</comment>
<evidence type="ECO:0000256" key="20">
    <source>
        <dbReference type="ARBA" id="ARBA00049209"/>
    </source>
</evidence>
<evidence type="ECO:0000256" key="14">
    <source>
        <dbReference type="ARBA" id="ARBA00023235"/>
    </source>
</evidence>
<keyword evidence="11" id="KW-0521">NADP</keyword>
<dbReference type="Gene3D" id="3.40.50.10260">
    <property type="entry name" value="YjeF N-terminal domain"/>
    <property type="match status" value="2"/>
</dbReference>
<evidence type="ECO:0000313" key="24">
    <source>
        <dbReference type="EMBL" id="CAB4740104.1"/>
    </source>
</evidence>
<dbReference type="PANTHER" id="PTHR12592">
    <property type="entry name" value="ATP-DEPENDENT (S)-NAD(P)H-HYDRATE DEHYDRATASE FAMILY MEMBER"/>
    <property type="match status" value="1"/>
</dbReference>
<dbReference type="InterPro" id="IPR036652">
    <property type="entry name" value="YjeF_N_dom_sf"/>
</dbReference>
<dbReference type="PROSITE" id="PS51385">
    <property type="entry name" value="YJEF_N"/>
    <property type="match status" value="1"/>
</dbReference>
<evidence type="ECO:0000256" key="1">
    <source>
        <dbReference type="ARBA" id="ARBA00000013"/>
    </source>
</evidence>
<keyword evidence="14" id="KW-0413">Isomerase</keyword>
<evidence type="ECO:0000259" key="21">
    <source>
        <dbReference type="PROSITE" id="PS51383"/>
    </source>
</evidence>
<evidence type="ECO:0000256" key="19">
    <source>
        <dbReference type="ARBA" id="ARBA00048238"/>
    </source>
</evidence>
<evidence type="ECO:0000256" key="5">
    <source>
        <dbReference type="ARBA" id="ARBA00009524"/>
    </source>
</evidence>
<dbReference type="HAMAP" id="MF_01965">
    <property type="entry name" value="NADHX_dehydratase"/>
    <property type="match status" value="1"/>
</dbReference>
<dbReference type="GO" id="GO:0005524">
    <property type="term" value="F:ATP binding"/>
    <property type="evidence" value="ECO:0007669"/>
    <property type="project" value="UniProtKB-KW"/>
</dbReference>
<dbReference type="GO" id="GO:0046872">
    <property type="term" value="F:metal ion binding"/>
    <property type="evidence" value="ECO:0007669"/>
    <property type="project" value="UniProtKB-KW"/>
</dbReference>
<evidence type="ECO:0000313" key="27">
    <source>
        <dbReference type="EMBL" id="CAB5001126.1"/>
    </source>
</evidence>
<dbReference type="EMBL" id="CAFBIY010000247">
    <property type="protein sequence ID" value="CAB4853381.1"/>
    <property type="molecule type" value="Genomic_DNA"/>
</dbReference>
<dbReference type="NCBIfam" id="TIGR00196">
    <property type="entry name" value="yjeF_cterm"/>
    <property type="match status" value="1"/>
</dbReference>
<dbReference type="EMBL" id="CAFBMT010000027">
    <property type="protein sequence ID" value="CAB4953671.1"/>
    <property type="molecule type" value="Genomic_DNA"/>
</dbReference>
<keyword evidence="9" id="KW-0547">Nucleotide-binding</keyword>
<feature type="domain" description="YjeF N-terminal" evidence="22">
    <location>
        <begin position="5"/>
        <end position="176"/>
    </location>
</feature>
<dbReference type="EC" id="4.2.1.136" evidence="7"/>
<protein>
    <recommendedName>
        <fullName evidence="18">Nicotinamide nucleotide repair protein</fullName>
        <ecNumber evidence="7">4.2.1.136</ecNumber>
        <ecNumber evidence="6">5.1.99.6</ecNumber>
    </recommendedName>
</protein>
<sequence>MLPIVTPEEMRVVDDASDSVDMLIDRAGSAVARAAIRMMGGTYGRTVHVIAGKGNNGADGRVAARLLAARGVKVYVHDAAACPPVLSAAHLVIDAAYGTGFRGTWAPPDVGDTPVLAVDVPSGVNAVSGETAGDVLAATRTVTFAALKPGLLLPPGSELAGEVELADIGLGDGVDQHCRAWLIESSDVAAWVPVRTATAHKWRAALRVVAGSPGMTGAACLAAGAAMRAGAGMVHLSSPGTMAPNAPVEVVQRPLLGGEWATEVLESLDRFHALVLGPGLGRGDDHCSQVRRVAVEAPVPTVIDGDGLFAMAWNAQGAAALLRTRTAPTVLTPHDGEYALLYGSAPIADRLMAARRLAEQTRCVVLLKGPATVVADPDGDVLVSTAGDARLATAGTGDVLAGIIGALLAAGVPAFEAAAAGAWLHGSAAALAAERGMVAGDIADHLPLVLAALA</sequence>
<dbReference type="InterPro" id="IPR017953">
    <property type="entry name" value="Carbohydrate_kinase_pred_CS"/>
</dbReference>
<keyword evidence="12" id="KW-0630">Potassium</keyword>
<dbReference type="CDD" id="cd01171">
    <property type="entry name" value="YXKO-related"/>
    <property type="match status" value="1"/>
</dbReference>
<gene>
    <name evidence="24" type="ORF">UFOPK2656_02830</name>
    <name evidence="25" type="ORF">UFOPK3267_02912</name>
    <name evidence="26" type="ORF">UFOPK3651_03027</name>
    <name evidence="27" type="ORF">UFOPK3931_02152</name>
    <name evidence="23" type="ORF">UFOPK4189_03096</name>
</gene>
<evidence type="ECO:0000256" key="4">
    <source>
        <dbReference type="ARBA" id="ARBA00006001"/>
    </source>
</evidence>
<evidence type="ECO:0000256" key="10">
    <source>
        <dbReference type="ARBA" id="ARBA00022840"/>
    </source>
</evidence>
<keyword evidence="16" id="KW-0511">Multifunctional enzyme</keyword>
<evidence type="ECO:0000256" key="8">
    <source>
        <dbReference type="ARBA" id="ARBA00022723"/>
    </source>
</evidence>
<reference evidence="23" key="1">
    <citation type="submission" date="2020-05" db="EMBL/GenBank/DDBJ databases">
        <authorList>
            <person name="Chiriac C."/>
            <person name="Salcher M."/>
            <person name="Ghai R."/>
            <person name="Kavagutti S V."/>
        </authorList>
    </citation>
    <scope>NUCLEOTIDE SEQUENCE</scope>
</reference>
<dbReference type="PROSITE" id="PS01050">
    <property type="entry name" value="YJEF_C_2"/>
    <property type="match status" value="1"/>
</dbReference>
<evidence type="ECO:0000256" key="2">
    <source>
        <dbReference type="ARBA" id="ARBA00000909"/>
    </source>
</evidence>
<dbReference type="InterPro" id="IPR000631">
    <property type="entry name" value="CARKD"/>
</dbReference>
<evidence type="ECO:0000256" key="12">
    <source>
        <dbReference type="ARBA" id="ARBA00022958"/>
    </source>
</evidence>
<dbReference type="EMBL" id="CAEZYF010000024">
    <property type="protein sequence ID" value="CAB4740104.1"/>
    <property type="molecule type" value="Genomic_DNA"/>
</dbReference>
<evidence type="ECO:0000256" key="7">
    <source>
        <dbReference type="ARBA" id="ARBA00013129"/>
    </source>
</evidence>
<dbReference type="SUPFAM" id="SSF64153">
    <property type="entry name" value="YjeF N-terminal domain-like"/>
    <property type="match status" value="1"/>
</dbReference>
<dbReference type="Gene3D" id="3.40.1190.20">
    <property type="match status" value="1"/>
</dbReference>
<keyword evidence="15" id="KW-0456">Lyase</keyword>
<dbReference type="EC" id="5.1.99.6" evidence="6"/>
<name>A0A6J6AAZ7_9ZZZZ</name>
<comment type="catalytic activity">
    <reaction evidence="1">
        <text>(6R)-NADHX = (6S)-NADHX</text>
        <dbReference type="Rhea" id="RHEA:32215"/>
        <dbReference type="ChEBI" id="CHEBI:64074"/>
        <dbReference type="ChEBI" id="CHEBI:64075"/>
        <dbReference type="EC" id="5.1.99.6"/>
    </reaction>
</comment>
<feature type="domain" description="YjeF C-terminal" evidence="21">
    <location>
        <begin position="184"/>
        <end position="453"/>
    </location>
</feature>
<dbReference type="EMBL" id="CAESGF010000029">
    <property type="protein sequence ID" value="CAB4365350.1"/>
    <property type="molecule type" value="Genomic_DNA"/>
</dbReference>
<keyword evidence="13" id="KW-0520">NAD</keyword>
<dbReference type="PROSITE" id="PS51383">
    <property type="entry name" value="YJEF_C_3"/>
    <property type="match status" value="1"/>
</dbReference>
<comment type="catalytic activity">
    <reaction evidence="19">
        <text>(6S)-NADHX + ADP = AMP + phosphate + NADH + H(+)</text>
        <dbReference type="Rhea" id="RHEA:32223"/>
        <dbReference type="ChEBI" id="CHEBI:15378"/>
        <dbReference type="ChEBI" id="CHEBI:43474"/>
        <dbReference type="ChEBI" id="CHEBI:57945"/>
        <dbReference type="ChEBI" id="CHEBI:64074"/>
        <dbReference type="ChEBI" id="CHEBI:456215"/>
        <dbReference type="ChEBI" id="CHEBI:456216"/>
        <dbReference type="EC" id="4.2.1.136"/>
    </reaction>
</comment>
<comment type="catalytic activity">
    <reaction evidence="20">
        <text>(6S)-NADPHX + ADP = AMP + phosphate + NADPH + H(+)</text>
        <dbReference type="Rhea" id="RHEA:32235"/>
        <dbReference type="ChEBI" id="CHEBI:15378"/>
        <dbReference type="ChEBI" id="CHEBI:43474"/>
        <dbReference type="ChEBI" id="CHEBI:57783"/>
        <dbReference type="ChEBI" id="CHEBI:64076"/>
        <dbReference type="ChEBI" id="CHEBI:456215"/>
        <dbReference type="ChEBI" id="CHEBI:456216"/>
        <dbReference type="EC" id="4.2.1.136"/>
    </reaction>
</comment>
<dbReference type="SUPFAM" id="SSF53613">
    <property type="entry name" value="Ribokinase-like"/>
    <property type="match status" value="1"/>
</dbReference>
<dbReference type="InterPro" id="IPR029056">
    <property type="entry name" value="Ribokinase-like"/>
</dbReference>
<keyword evidence="10" id="KW-0067">ATP-binding</keyword>
<evidence type="ECO:0000256" key="3">
    <source>
        <dbReference type="ARBA" id="ARBA00001958"/>
    </source>
</evidence>
<dbReference type="AlphaFoldDB" id="A0A6J6AAZ7"/>
<dbReference type="GO" id="GO:0052855">
    <property type="term" value="F:ADP-dependent NAD(P)H-hydrate dehydratase activity"/>
    <property type="evidence" value="ECO:0007669"/>
    <property type="project" value="UniProtKB-EC"/>
</dbReference>
<evidence type="ECO:0000259" key="22">
    <source>
        <dbReference type="PROSITE" id="PS51385"/>
    </source>
</evidence>
<dbReference type="InterPro" id="IPR004443">
    <property type="entry name" value="YjeF_N_dom"/>
</dbReference>
<dbReference type="InterPro" id="IPR030677">
    <property type="entry name" value="Nnr"/>
</dbReference>
<evidence type="ECO:0000256" key="11">
    <source>
        <dbReference type="ARBA" id="ARBA00022857"/>
    </source>
</evidence>
<comment type="cofactor">
    <cofactor evidence="3">
        <name>K(+)</name>
        <dbReference type="ChEBI" id="CHEBI:29103"/>
    </cofactor>
</comment>
<dbReference type="PIRSF" id="PIRSF017184">
    <property type="entry name" value="Nnr"/>
    <property type="match status" value="1"/>
</dbReference>
<evidence type="ECO:0000256" key="18">
    <source>
        <dbReference type="ARBA" id="ARBA00032624"/>
    </source>
</evidence>
<evidence type="ECO:0000256" key="6">
    <source>
        <dbReference type="ARBA" id="ARBA00012228"/>
    </source>
</evidence>
<evidence type="ECO:0000256" key="17">
    <source>
        <dbReference type="ARBA" id="ARBA00025153"/>
    </source>
</evidence>
<evidence type="ECO:0000313" key="25">
    <source>
        <dbReference type="EMBL" id="CAB4853381.1"/>
    </source>
</evidence>
<keyword evidence="8" id="KW-0479">Metal-binding</keyword>
<evidence type="ECO:0000256" key="9">
    <source>
        <dbReference type="ARBA" id="ARBA00022741"/>
    </source>
</evidence>
<evidence type="ECO:0000313" key="26">
    <source>
        <dbReference type="EMBL" id="CAB4953671.1"/>
    </source>
</evidence>